<reference evidence="4" key="2">
    <citation type="submission" date="2025-08" db="UniProtKB">
        <authorList>
            <consortium name="RefSeq"/>
        </authorList>
    </citation>
    <scope>IDENTIFICATION</scope>
    <source>
        <tissue evidence="4">Seedling</tissue>
    </source>
</reference>
<evidence type="ECO:0000313" key="3">
    <source>
        <dbReference type="Proteomes" id="UP001652623"/>
    </source>
</evidence>
<dbReference type="GeneID" id="107410547"/>
<protein>
    <submittedName>
        <fullName evidence="4">Heavy metal-associated isoprenylated plant protein 28</fullName>
    </submittedName>
</protein>
<accession>A0A6P3ZFD0</accession>
<dbReference type="Proteomes" id="UP001652623">
    <property type="component" value="Chromosome 1"/>
</dbReference>
<dbReference type="SUPFAM" id="SSF55008">
    <property type="entry name" value="HMA, heavy metal-associated domain"/>
    <property type="match status" value="1"/>
</dbReference>
<dbReference type="PROSITE" id="PS50846">
    <property type="entry name" value="HMA_2"/>
    <property type="match status" value="1"/>
</dbReference>
<dbReference type="InterPro" id="IPR006121">
    <property type="entry name" value="HMA_dom"/>
</dbReference>
<evidence type="ECO:0000259" key="2">
    <source>
        <dbReference type="PROSITE" id="PS50846"/>
    </source>
</evidence>
<keyword evidence="1" id="KW-0479">Metal-binding</keyword>
<dbReference type="KEGG" id="zju:107410547"/>
<proteinExistence type="predicted"/>
<sequence>MTLVEMAVHMDCPGCETKIKKALRKLKGVDDVDVDINMQKVTVMGWAEQEKVLRTVRKTGRKAELWPYPYTPEYHHNTTLRYYYHQQHHNHKQPLINFHNINTSRLESPFVSYGNYYEYGYYNNINNDGRNYGPYDNSTAFDEKARAMFSDENPHACSIM</sequence>
<keyword evidence="3" id="KW-1185">Reference proteome</keyword>
<name>A0A6P3ZFD0_ZIZJJ</name>
<evidence type="ECO:0000313" key="4">
    <source>
        <dbReference type="RefSeq" id="XP_015873478.3"/>
    </source>
</evidence>
<dbReference type="AlphaFoldDB" id="A0A6P3ZFD0"/>
<dbReference type="PANTHER" id="PTHR22814:SF312">
    <property type="entry name" value="HEAVY METAL-ASSOCIATED ISOPRENYLATED PLANT PROTEIN 29"/>
    <property type="match status" value="1"/>
</dbReference>
<dbReference type="InParanoid" id="A0A6P3ZFD0"/>
<dbReference type="PANTHER" id="PTHR22814">
    <property type="entry name" value="COPPER TRANSPORT PROTEIN ATOX1-RELATED"/>
    <property type="match status" value="1"/>
</dbReference>
<dbReference type="InterPro" id="IPR036163">
    <property type="entry name" value="HMA_dom_sf"/>
</dbReference>
<dbReference type="GO" id="GO:0046872">
    <property type="term" value="F:metal ion binding"/>
    <property type="evidence" value="ECO:0007669"/>
    <property type="project" value="UniProtKB-KW"/>
</dbReference>
<dbReference type="Pfam" id="PF00403">
    <property type="entry name" value="HMA"/>
    <property type="match status" value="1"/>
</dbReference>
<evidence type="ECO:0000256" key="1">
    <source>
        <dbReference type="ARBA" id="ARBA00022723"/>
    </source>
</evidence>
<gene>
    <name evidence="4" type="primary">LOC107410547</name>
</gene>
<reference evidence="3" key="1">
    <citation type="submission" date="2025-05" db="UniProtKB">
        <authorList>
            <consortium name="RefSeq"/>
        </authorList>
    </citation>
    <scope>NUCLEOTIDE SEQUENCE [LARGE SCALE GENOMIC DNA]</scope>
</reference>
<dbReference type="Gene3D" id="3.30.70.100">
    <property type="match status" value="1"/>
</dbReference>
<dbReference type="RefSeq" id="XP_015873478.3">
    <property type="nucleotide sequence ID" value="XM_016017992.4"/>
</dbReference>
<organism evidence="3 4">
    <name type="scientific">Ziziphus jujuba</name>
    <name type="common">Chinese jujube</name>
    <name type="synonym">Ziziphus sativa</name>
    <dbReference type="NCBI Taxonomy" id="326968"/>
    <lineage>
        <taxon>Eukaryota</taxon>
        <taxon>Viridiplantae</taxon>
        <taxon>Streptophyta</taxon>
        <taxon>Embryophyta</taxon>
        <taxon>Tracheophyta</taxon>
        <taxon>Spermatophyta</taxon>
        <taxon>Magnoliopsida</taxon>
        <taxon>eudicotyledons</taxon>
        <taxon>Gunneridae</taxon>
        <taxon>Pentapetalae</taxon>
        <taxon>rosids</taxon>
        <taxon>fabids</taxon>
        <taxon>Rosales</taxon>
        <taxon>Rhamnaceae</taxon>
        <taxon>Paliureae</taxon>
        <taxon>Ziziphus</taxon>
    </lineage>
</organism>
<dbReference type="CDD" id="cd00371">
    <property type="entry name" value="HMA"/>
    <property type="match status" value="1"/>
</dbReference>
<feature type="domain" description="HMA" evidence="2">
    <location>
        <begin position="1"/>
        <end position="64"/>
    </location>
</feature>